<name>A0A4U0UQE0_9PEZI</name>
<feature type="transmembrane region" description="Helical" evidence="7">
    <location>
        <begin position="382"/>
        <end position="400"/>
    </location>
</feature>
<feature type="transmembrane region" description="Helical" evidence="7">
    <location>
        <begin position="129"/>
        <end position="146"/>
    </location>
</feature>
<evidence type="ECO:0000256" key="2">
    <source>
        <dbReference type="ARBA" id="ARBA00022448"/>
    </source>
</evidence>
<feature type="transmembrane region" description="Helical" evidence="7">
    <location>
        <begin position="576"/>
        <end position="599"/>
    </location>
</feature>
<evidence type="ECO:0000256" key="4">
    <source>
        <dbReference type="ARBA" id="ARBA00022989"/>
    </source>
</evidence>
<comment type="caution">
    <text evidence="8">The sequence shown here is derived from an EMBL/GenBank/DDBJ whole genome shotgun (WGS) entry which is preliminary data.</text>
</comment>
<feature type="transmembrane region" description="Helical" evidence="7">
    <location>
        <begin position="434"/>
        <end position="454"/>
    </location>
</feature>
<dbReference type="GO" id="GO:0005886">
    <property type="term" value="C:plasma membrane"/>
    <property type="evidence" value="ECO:0007669"/>
    <property type="project" value="TreeGrafter"/>
</dbReference>
<reference evidence="8 9" key="1">
    <citation type="submission" date="2017-03" db="EMBL/GenBank/DDBJ databases">
        <title>Genomes of endolithic fungi from Antarctica.</title>
        <authorList>
            <person name="Coleine C."/>
            <person name="Masonjones S."/>
            <person name="Stajich J.E."/>
        </authorList>
    </citation>
    <scope>NUCLEOTIDE SEQUENCE [LARGE SCALE GENOMIC DNA]</scope>
    <source>
        <strain evidence="8 9">CCFEE 5311</strain>
    </source>
</reference>
<feature type="compositionally biased region" description="Basic and acidic residues" evidence="6">
    <location>
        <begin position="49"/>
        <end position="65"/>
    </location>
</feature>
<feature type="transmembrane region" description="Helical" evidence="7">
    <location>
        <begin position="552"/>
        <end position="570"/>
    </location>
</feature>
<sequence>MDDPSSSSSRASSNSRRPPLQSNKSTTPPKHVQFRRDSLPRPSMNRSRPNTDESRESKLSLDYPRRASKSMDLLKREDGFMNEQSPLLAPRRSEDVGYLPPLSSVLSPDENEDWNEEEDAMQDTKSTGYLFLLTLAIGGLQIAWSVELSNGSPYLLGLGISKSLLAIVWIAGPLSGTLVQPYVGIKSDNSRSKYGKRRPFMIGGAAATIVSLMALAWTREIVGSILHGIFGVASEAESIKICSIVFAILMIYVLDFSINVIQAGIRAFIVDNAPPHQQDSANAWASRMSGVGNIVGYLFGYVNLPRYFWFFGDTQFKVLCVVASLAMASTLAISCVFIAERDPRLEGEPAAQEAGVLAFFRNLFRSIRKLPLQISRVCQVQFVSWIAWFPFLFYITTYIGEIYTEPFFEENPHLSQAETDALWEQGTRLGTRALLVYAITTFASSVILPFLIASSYQAPEPEPRTAMTPGARTPATPLTPTPRRSTTPLTPHTPGGMGTSSGGGGSYFSLLPHDDLPPARAEKRSSPRNLLLRLLPRLPRSLEIRWLTLRRAWMLSHFLFALLMLCTFFVRSVTAATVLVGLIGIPWAMTNWAPFALIAEEISKRDAIRRGTLRPPPTRDGEILAQQGEEEGREGSGADDQAGVVLGIHNVAIAAPQIIATLVSSVIFKLSQKERGVPGDNSVAWVLRFGGCAALVAGWLTRRVGEGG</sequence>
<keyword evidence="3 7" id="KW-0812">Transmembrane</keyword>
<feature type="transmembrane region" description="Helical" evidence="7">
    <location>
        <begin position="158"/>
        <end position="179"/>
    </location>
</feature>
<comment type="subcellular location">
    <subcellularLocation>
        <location evidence="1">Membrane</location>
        <topology evidence="1">Multi-pass membrane protein</topology>
    </subcellularLocation>
</comment>
<protein>
    <recommendedName>
        <fullName evidence="10">Major facilitator superfamily (MFS) profile domain-containing protein</fullName>
    </recommendedName>
</protein>
<dbReference type="Proteomes" id="UP000310066">
    <property type="component" value="Unassembled WGS sequence"/>
</dbReference>
<dbReference type="PANTHER" id="PTHR19432:SF35">
    <property type="entry name" value="SOLUTE CARRIER FAMILY 45 MEMBER 3 ISOFORM X1"/>
    <property type="match status" value="1"/>
</dbReference>
<accession>A0A4U0UQE0</accession>
<dbReference type="EMBL" id="NAJP01000046">
    <property type="protein sequence ID" value="TKA38178.1"/>
    <property type="molecule type" value="Genomic_DNA"/>
</dbReference>
<feature type="compositionally biased region" description="Low complexity" evidence="6">
    <location>
        <begin position="468"/>
        <end position="494"/>
    </location>
</feature>
<feature type="region of interest" description="Disordered" evidence="6">
    <location>
        <begin position="461"/>
        <end position="498"/>
    </location>
</feature>
<evidence type="ECO:0008006" key="10">
    <source>
        <dbReference type="Google" id="ProtNLM"/>
    </source>
</evidence>
<dbReference type="STRING" id="329885.A0A4U0UQE0"/>
<feature type="region of interest" description="Disordered" evidence="6">
    <location>
        <begin position="1"/>
        <end position="68"/>
    </location>
</feature>
<evidence type="ECO:0000313" key="9">
    <source>
        <dbReference type="Proteomes" id="UP000310066"/>
    </source>
</evidence>
<proteinExistence type="predicted"/>
<dbReference type="SUPFAM" id="SSF103473">
    <property type="entry name" value="MFS general substrate transporter"/>
    <property type="match status" value="2"/>
</dbReference>
<evidence type="ECO:0000256" key="7">
    <source>
        <dbReference type="SAM" id="Phobius"/>
    </source>
</evidence>
<keyword evidence="4 7" id="KW-1133">Transmembrane helix</keyword>
<evidence type="ECO:0000313" key="8">
    <source>
        <dbReference type="EMBL" id="TKA38178.1"/>
    </source>
</evidence>
<evidence type="ECO:0000256" key="6">
    <source>
        <dbReference type="SAM" id="MobiDB-lite"/>
    </source>
</evidence>
<evidence type="ECO:0000256" key="1">
    <source>
        <dbReference type="ARBA" id="ARBA00004141"/>
    </source>
</evidence>
<keyword evidence="5 7" id="KW-0472">Membrane</keyword>
<dbReference type="AlphaFoldDB" id="A0A4U0UQE0"/>
<evidence type="ECO:0000256" key="3">
    <source>
        <dbReference type="ARBA" id="ARBA00022692"/>
    </source>
</evidence>
<dbReference type="InterPro" id="IPR036259">
    <property type="entry name" value="MFS_trans_sf"/>
</dbReference>
<dbReference type="Gene3D" id="1.20.1250.20">
    <property type="entry name" value="MFS general substrate transporter like domains"/>
    <property type="match status" value="1"/>
</dbReference>
<organism evidence="8 9">
    <name type="scientific">Friedmanniomyces endolithicus</name>
    <dbReference type="NCBI Taxonomy" id="329885"/>
    <lineage>
        <taxon>Eukaryota</taxon>
        <taxon>Fungi</taxon>
        <taxon>Dikarya</taxon>
        <taxon>Ascomycota</taxon>
        <taxon>Pezizomycotina</taxon>
        <taxon>Dothideomycetes</taxon>
        <taxon>Dothideomycetidae</taxon>
        <taxon>Mycosphaerellales</taxon>
        <taxon>Teratosphaeriaceae</taxon>
        <taxon>Friedmanniomyces</taxon>
    </lineage>
</organism>
<dbReference type="PANTHER" id="PTHR19432">
    <property type="entry name" value="SUGAR TRANSPORTER"/>
    <property type="match status" value="1"/>
</dbReference>
<gene>
    <name evidence="8" type="ORF">B0A54_09118</name>
</gene>
<feature type="compositionally biased region" description="Low complexity" evidence="6">
    <location>
        <begin position="1"/>
        <end position="19"/>
    </location>
</feature>
<evidence type="ECO:0000256" key="5">
    <source>
        <dbReference type="ARBA" id="ARBA00023136"/>
    </source>
</evidence>
<dbReference type="GO" id="GO:0008506">
    <property type="term" value="F:sucrose:proton symporter activity"/>
    <property type="evidence" value="ECO:0007669"/>
    <property type="project" value="TreeGrafter"/>
</dbReference>
<dbReference type="OrthoDB" id="28755at2759"/>
<feature type="transmembrane region" description="Helical" evidence="7">
    <location>
        <begin position="290"/>
        <end position="310"/>
    </location>
</feature>
<feature type="transmembrane region" description="Helical" evidence="7">
    <location>
        <begin position="316"/>
        <end position="339"/>
    </location>
</feature>
<keyword evidence="2" id="KW-0813">Transport</keyword>
<feature type="transmembrane region" description="Helical" evidence="7">
    <location>
        <begin position="200"/>
        <end position="218"/>
    </location>
</feature>